<evidence type="ECO:0000313" key="2">
    <source>
        <dbReference type="Proteomes" id="UP000269019"/>
    </source>
</evidence>
<reference evidence="1 2" key="1">
    <citation type="submission" date="2018-11" db="EMBL/GenBank/DDBJ databases">
        <authorList>
            <person name="Kleinhagauer T."/>
            <person name="Glaeser S.P."/>
            <person name="Spergser J."/>
            <person name="Ruckert C."/>
            <person name="Kaempfer P."/>
            <person name="Busse H.-J."/>
        </authorList>
    </citation>
    <scope>NUCLEOTIDE SEQUENCE [LARGE SCALE GENOMIC DNA]</scope>
    <source>
        <strain evidence="1 2">200CH</strain>
    </source>
</reference>
<evidence type="ECO:0000313" key="1">
    <source>
        <dbReference type="EMBL" id="AZA13154.1"/>
    </source>
</evidence>
<organism evidence="1 2">
    <name type="scientific">Corynebacterium choanae</name>
    <dbReference type="NCBI Taxonomy" id="1862358"/>
    <lineage>
        <taxon>Bacteria</taxon>
        <taxon>Bacillati</taxon>
        <taxon>Actinomycetota</taxon>
        <taxon>Actinomycetes</taxon>
        <taxon>Mycobacteriales</taxon>
        <taxon>Corynebacteriaceae</taxon>
        <taxon>Corynebacterium</taxon>
    </lineage>
</organism>
<protein>
    <submittedName>
        <fullName evidence="1">Uncharacterized protein</fullName>
    </submittedName>
</protein>
<dbReference type="Proteomes" id="UP000269019">
    <property type="component" value="Chromosome"/>
</dbReference>
<keyword evidence="2" id="KW-1185">Reference proteome</keyword>
<dbReference type="KEGG" id="ccho:CCHOA_03725"/>
<gene>
    <name evidence="1" type="ORF">CCHOA_03725</name>
</gene>
<proteinExistence type="predicted"/>
<accession>A0A3G6JAZ0</accession>
<dbReference type="EMBL" id="CP033896">
    <property type="protein sequence ID" value="AZA13154.1"/>
    <property type="molecule type" value="Genomic_DNA"/>
</dbReference>
<sequence length="80" mass="8527">MRDLMEYNDQARQIVPQTTAPAADLEEWGTNLHRRAHSSAAKSTVYGTEDAPRMLVAGGRLATGSGVLQRVFTGAAGLAL</sequence>
<dbReference type="AlphaFoldDB" id="A0A3G6JAZ0"/>
<name>A0A3G6JAZ0_9CORY</name>